<proteinExistence type="predicted"/>
<dbReference type="GO" id="GO:0006814">
    <property type="term" value="P:sodium ion transport"/>
    <property type="evidence" value="ECO:0007669"/>
    <property type="project" value="InterPro"/>
</dbReference>
<dbReference type="InterPro" id="IPR001927">
    <property type="entry name" value="Na/Gal_symport"/>
</dbReference>
<dbReference type="EMBL" id="FNDX01000001">
    <property type="protein sequence ID" value="SDH80038.1"/>
    <property type="molecule type" value="Genomic_DNA"/>
</dbReference>
<dbReference type="RefSeq" id="WP_090711309.1">
    <property type="nucleotide sequence ID" value="NZ_CBCSKY010000007.1"/>
</dbReference>
<keyword evidence="2" id="KW-0812">Transmembrane</keyword>
<gene>
    <name evidence="3" type="ORF">SAMN05216192_101207</name>
</gene>
<dbReference type="STRING" id="1174501.SAMN05216192_101207"/>
<feature type="transmembrane region" description="Helical" evidence="2">
    <location>
        <begin position="138"/>
        <end position="161"/>
    </location>
</feature>
<feature type="transmembrane region" description="Helical" evidence="2">
    <location>
        <begin position="429"/>
        <end position="453"/>
    </location>
</feature>
<feature type="transmembrane region" description="Helical" evidence="2">
    <location>
        <begin position="351"/>
        <end position="376"/>
    </location>
</feature>
<dbReference type="SUPFAM" id="SSF103473">
    <property type="entry name" value="MFS general substrate transporter"/>
    <property type="match status" value="1"/>
</dbReference>
<dbReference type="Gene3D" id="1.20.1250.20">
    <property type="entry name" value="MFS general substrate transporter like domains"/>
    <property type="match status" value="1"/>
</dbReference>
<dbReference type="InterPro" id="IPR039672">
    <property type="entry name" value="MFS_2"/>
</dbReference>
<feature type="transmembrane region" description="Helical" evidence="2">
    <location>
        <begin position="68"/>
        <end position="87"/>
    </location>
</feature>
<reference evidence="4" key="1">
    <citation type="submission" date="2016-10" db="EMBL/GenBank/DDBJ databases">
        <authorList>
            <person name="Varghese N."/>
            <person name="Submissions S."/>
        </authorList>
    </citation>
    <scope>NUCLEOTIDE SEQUENCE [LARGE SCALE GENOMIC DNA]</scope>
    <source>
        <strain evidence="4">CGMCC 1.11012</strain>
    </source>
</reference>
<dbReference type="NCBIfam" id="TIGR00792">
    <property type="entry name" value="gph"/>
    <property type="match status" value="1"/>
</dbReference>
<feature type="transmembrane region" description="Helical" evidence="2">
    <location>
        <begin position="294"/>
        <end position="313"/>
    </location>
</feature>
<dbReference type="CDD" id="cd17332">
    <property type="entry name" value="MFS_MelB_like"/>
    <property type="match status" value="1"/>
</dbReference>
<dbReference type="PANTHER" id="PTHR11328">
    <property type="entry name" value="MAJOR FACILITATOR SUPERFAMILY DOMAIN-CONTAINING PROTEIN"/>
    <property type="match status" value="1"/>
</dbReference>
<evidence type="ECO:0000256" key="1">
    <source>
        <dbReference type="SAM" id="MobiDB-lite"/>
    </source>
</evidence>
<dbReference type="Proteomes" id="UP000199050">
    <property type="component" value="Unassembled WGS sequence"/>
</dbReference>
<feature type="transmembrane region" description="Helical" evidence="2">
    <location>
        <begin position="181"/>
        <end position="201"/>
    </location>
</feature>
<feature type="region of interest" description="Disordered" evidence="1">
    <location>
        <begin position="1"/>
        <end position="22"/>
    </location>
</feature>
<feature type="transmembrane region" description="Helical" evidence="2">
    <location>
        <begin position="397"/>
        <end position="417"/>
    </location>
</feature>
<name>A0A1G8FD10_9BACL</name>
<dbReference type="GO" id="GO:0015293">
    <property type="term" value="F:symporter activity"/>
    <property type="evidence" value="ECO:0007669"/>
    <property type="project" value="InterPro"/>
</dbReference>
<keyword evidence="2" id="KW-1133">Transmembrane helix</keyword>
<protein>
    <submittedName>
        <fullName evidence="3">Glycoside/pentoside/hexuronide:cation symporter, GPH family</fullName>
    </submittedName>
</protein>
<dbReference type="GO" id="GO:0008643">
    <property type="term" value="P:carbohydrate transport"/>
    <property type="evidence" value="ECO:0007669"/>
    <property type="project" value="InterPro"/>
</dbReference>
<feature type="transmembrane region" description="Helical" evidence="2">
    <location>
        <begin position="257"/>
        <end position="274"/>
    </location>
</feature>
<dbReference type="InterPro" id="IPR036259">
    <property type="entry name" value="MFS_trans_sf"/>
</dbReference>
<dbReference type="Pfam" id="PF13347">
    <property type="entry name" value="MFS_2"/>
    <property type="match status" value="1"/>
</dbReference>
<dbReference type="AlphaFoldDB" id="A0A1G8FD10"/>
<evidence type="ECO:0000313" key="4">
    <source>
        <dbReference type="Proteomes" id="UP000199050"/>
    </source>
</evidence>
<evidence type="ECO:0000256" key="2">
    <source>
        <dbReference type="SAM" id="Phobius"/>
    </source>
</evidence>
<organism evidence="3 4">
    <name type="scientific">Paenibacillus typhae</name>
    <dbReference type="NCBI Taxonomy" id="1174501"/>
    <lineage>
        <taxon>Bacteria</taxon>
        <taxon>Bacillati</taxon>
        <taxon>Bacillota</taxon>
        <taxon>Bacilli</taxon>
        <taxon>Bacillales</taxon>
        <taxon>Paenibacillaceae</taxon>
        <taxon>Paenibacillus</taxon>
    </lineage>
</organism>
<keyword evidence="2" id="KW-0472">Membrane</keyword>
<sequence length="476" mass="51673">MKAEQDLYTPPVVRPSKKTKELGTDAQGIQKTMRLHHYLGDGAAQIALNSINGLIGMLTYFYTDKVGIAAATVGTIMLITKFINAIADLLMGRVVDVTKSKYGKARPWILWMALPALAAIILLFTVPAEASSNVKTIYALATVVFASAIVYTGIAIPFGSLMAIRTKSTEERGKMGLTRTIFGYIIGMIISIVLIPVTNILGGDQMAWVTVAVVLGVVSSIALVMTFLASKENNTGVNLVESDNVPFWESIKLLFKNKYWVIMLFAQLFINMMYTLNGSTGIYYTKYILGNEDLIGIMGAIGLIPVFLGFVLVGPMIKKFGLSKTARIGLIFGIAASLIRCFMPYSFVAALVLGGISTLATIPMMAVGGVLVNNTVEYGEWKTGKRLVGMVNSANSFGVKIGMGLAAAMIGWILAMGDYDGTLTTQPDSAITSILVLTVYLPLAIFVLTYICLRKYDLDAKYPQIVKELEERRNLH</sequence>
<accession>A0A1G8FD10</accession>
<dbReference type="PANTHER" id="PTHR11328:SF24">
    <property type="entry name" value="MAJOR FACILITATOR SUPERFAMILY (MFS) PROFILE DOMAIN-CONTAINING PROTEIN"/>
    <property type="match status" value="1"/>
</dbReference>
<feature type="transmembrane region" description="Helical" evidence="2">
    <location>
        <begin position="207"/>
        <end position="229"/>
    </location>
</feature>
<dbReference type="OrthoDB" id="9764596at2"/>
<evidence type="ECO:0000313" key="3">
    <source>
        <dbReference type="EMBL" id="SDH80038.1"/>
    </source>
</evidence>
<feature type="transmembrane region" description="Helical" evidence="2">
    <location>
        <begin position="108"/>
        <end position="126"/>
    </location>
</feature>
<dbReference type="GO" id="GO:0005886">
    <property type="term" value="C:plasma membrane"/>
    <property type="evidence" value="ECO:0007669"/>
    <property type="project" value="TreeGrafter"/>
</dbReference>
<feature type="transmembrane region" description="Helical" evidence="2">
    <location>
        <begin position="325"/>
        <end position="345"/>
    </location>
</feature>
<keyword evidence="4" id="KW-1185">Reference proteome</keyword>